<proteinExistence type="predicted"/>
<evidence type="ECO:0000313" key="1">
    <source>
        <dbReference type="EMBL" id="OEL33728.1"/>
    </source>
</evidence>
<name>A0A1E5W909_9POAL</name>
<comment type="caution">
    <text evidence="1">The sequence shown here is derived from an EMBL/GenBank/DDBJ whole genome shotgun (WGS) entry which is preliminary data.</text>
</comment>
<feature type="non-terminal residue" evidence="1">
    <location>
        <position position="1"/>
    </location>
</feature>
<dbReference type="Proteomes" id="UP000095767">
    <property type="component" value="Unassembled WGS sequence"/>
</dbReference>
<dbReference type="Pfam" id="PF04398">
    <property type="entry name" value="DUF538"/>
    <property type="match status" value="1"/>
</dbReference>
<dbReference type="STRING" id="888268.A0A1E5W909"/>
<protein>
    <recommendedName>
        <fullName evidence="3">DUF538 family protein</fullName>
    </recommendedName>
</protein>
<dbReference type="SUPFAM" id="SSF141562">
    <property type="entry name" value="At5g01610-like"/>
    <property type="match status" value="1"/>
</dbReference>
<reference evidence="1 2" key="1">
    <citation type="submission" date="2016-09" db="EMBL/GenBank/DDBJ databases">
        <title>The draft genome of Dichanthelium oligosanthes: A C3 panicoid grass species.</title>
        <authorList>
            <person name="Studer A.J."/>
            <person name="Schnable J.C."/>
            <person name="Brutnell T.P."/>
        </authorList>
    </citation>
    <scope>NUCLEOTIDE SEQUENCE [LARGE SCALE GENOMIC DNA]</scope>
    <source>
        <strain evidence="2">cv. Kellogg 1175</strain>
        <tissue evidence="1">Leaf</tissue>
    </source>
</reference>
<dbReference type="PANTHER" id="PTHR31676:SF0">
    <property type="entry name" value="OS03G0210500 PROTEIN"/>
    <property type="match status" value="1"/>
</dbReference>
<dbReference type="EMBL" id="LWDX02017753">
    <property type="protein sequence ID" value="OEL33728.1"/>
    <property type="molecule type" value="Genomic_DNA"/>
</dbReference>
<dbReference type="InterPro" id="IPR007493">
    <property type="entry name" value="DUF538"/>
</dbReference>
<sequence>LREHNLPPGLFPRNIICYEYDESNSKLVVHMSKPCEVSFNDSSMIRYAPRVKATLSRGKLSGIDGMKTKVVVWVKVASVSVESYKSDKVCFIAGVKKLRQKDAYEAPREAVSVEEF</sequence>
<organism evidence="1 2">
    <name type="scientific">Dichanthelium oligosanthes</name>
    <dbReference type="NCBI Taxonomy" id="888268"/>
    <lineage>
        <taxon>Eukaryota</taxon>
        <taxon>Viridiplantae</taxon>
        <taxon>Streptophyta</taxon>
        <taxon>Embryophyta</taxon>
        <taxon>Tracheophyta</taxon>
        <taxon>Spermatophyta</taxon>
        <taxon>Magnoliopsida</taxon>
        <taxon>Liliopsida</taxon>
        <taxon>Poales</taxon>
        <taxon>Poaceae</taxon>
        <taxon>PACMAD clade</taxon>
        <taxon>Panicoideae</taxon>
        <taxon>Panicodae</taxon>
        <taxon>Paniceae</taxon>
        <taxon>Dichantheliinae</taxon>
        <taxon>Dichanthelium</taxon>
    </lineage>
</organism>
<dbReference type="InterPro" id="IPR036758">
    <property type="entry name" value="At5g01610-like"/>
</dbReference>
<dbReference type="AlphaFoldDB" id="A0A1E5W909"/>
<evidence type="ECO:0008006" key="3">
    <source>
        <dbReference type="Google" id="ProtNLM"/>
    </source>
</evidence>
<keyword evidence="2" id="KW-1185">Reference proteome</keyword>
<dbReference type="PANTHER" id="PTHR31676">
    <property type="entry name" value="T31J12.3 PROTEIN-RELATED"/>
    <property type="match status" value="1"/>
</dbReference>
<gene>
    <name evidence="1" type="ORF">BAE44_0005254</name>
</gene>
<dbReference type="Gene3D" id="2.30.240.10">
    <property type="entry name" value="At5g01610-like"/>
    <property type="match status" value="1"/>
</dbReference>
<dbReference type="OrthoDB" id="1901318at2759"/>
<accession>A0A1E5W909</accession>
<evidence type="ECO:0000313" key="2">
    <source>
        <dbReference type="Proteomes" id="UP000095767"/>
    </source>
</evidence>